<dbReference type="EMBL" id="MT142291">
    <property type="protein sequence ID" value="QJA77600.1"/>
    <property type="molecule type" value="Genomic_DNA"/>
</dbReference>
<name>A0A6M3K748_9ZZZZ</name>
<reference evidence="1" key="1">
    <citation type="submission" date="2020-03" db="EMBL/GenBank/DDBJ databases">
        <title>The deep terrestrial virosphere.</title>
        <authorList>
            <person name="Holmfeldt K."/>
            <person name="Nilsson E."/>
            <person name="Simone D."/>
            <person name="Lopez-Fernandez M."/>
            <person name="Wu X."/>
            <person name="de Brujin I."/>
            <person name="Lundin D."/>
            <person name="Andersson A."/>
            <person name="Bertilsson S."/>
            <person name="Dopson M."/>
        </authorList>
    </citation>
    <scope>NUCLEOTIDE SEQUENCE</scope>
    <source>
        <strain evidence="1">MM415A01270</strain>
    </source>
</reference>
<sequence>MKRLLTAIAALIFVCVLALPAHAALRHFTLSVYKATSEQALMDPSRATLLTDNVAYTVFVYSSTSKSNTRETLYSDTSRTSLAQDPWVAESTFDDTGTIAFYCDPTETGDAKVRLLVVDVARGFSWSGDVQYNKDHAIIIDQRAGILHQLTFPISDSSSLGPTGGGIANSADMGVTLSPGIAIVNAYVNLFAAASSASSIDGLVGTQWVLTSTDVYRCGAGPATDDMWAAGFIIYITDSAATNKFYMAVSGDSVDGLINLMFVPR</sequence>
<organism evidence="1">
    <name type="scientific">viral metagenome</name>
    <dbReference type="NCBI Taxonomy" id="1070528"/>
    <lineage>
        <taxon>unclassified sequences</taxon>
        <taxon>metagenomes</taxon>
        <taxon>organismal metagenomes</taxon>
    </lineage>
</organism>
<gene>
    <name evidence="1" type="ORF">MM415A01270_0013</name>
</gene>
<dbReference type="AlphaFoldDB" id="A0A6M3K748"/>
<protein>
    <submittedName>
        <fullName evidence="1">Uncharacterized protein</fullName>
    </submittedName>
</protein>
<evidence type="ECO:0000313" key="1">
    <source>
        <dbReference type="EMBL" id="QJA77600.1"/>
    </source>
</evidence>
<proteinExistence type="predicted"/>
<accession>A0A6M3K748</accession>